<protein>
    <submittedName>
        <fullName evidence="7">SpZ12-1</fullName>
    </submittedName>
</protein>
<dbReference type="InterPro" id="IPR036236">
    <property type="entry name" value="Znf_C2H2_sf"/>
</dbReference>
<evidence type="ECO:0000256" key="3">
    <source>
        <dbReference type="ARBA" id="ARBA00022771"/>
    </source>
</evidence>
<dbReference type="FunFam" id="3.30.160.60:FF:000100">
    <property type="entry name" value="Zinc finger 45-like"/>
    <property type="match status" value="1"/>
</dbReference>
<dbReference type="GO" id="GO:0000981">
    <property type="term" value="F:DNA-binding transcription factor activity, RNA polymerase II-specific"/>
    <property type="evidence" value="ECO:0007669"/>
    <property type="project" value="TreeGrafter"/>
</dbReference>
<dbReference type="GeneID" id="31252325"/>
<proteinExistence type="predicted"/>
<dbReference type="InParanoid" id="A0A1S0UD46"/>
<gene>
    <name evidence="7" type="ORF">LOAG_19232</name>
</gene>
<organism evidence="7">
    <name type="scientific">Loa loa</name>
    <name type="common">Eye worm</name>
    <name type="synonym">Filaria loa</name>
    <dbReference type="NCBI Taxonomy" id="7209"/>
    <lineage>
        <taxon>Eukaryota</taxon>
        <taxon>Metazoa</taxon>
        <taxon>Ecdysozoa</taxon>
        <taxon>Nematoda</taxon>
        <taxon>Chromadorea</taxon>
        <taxon>Rhabditida</taxon>
        <taxon>Spirurina</taxon>
        <taxon>Spiruromorpha</taxon>
        <taxon>Filarioidea</taxon>
        <taxon>Onchocercidae</taxon>
        <taxon>Loa</taxon>
    </lineage>
</organism>
<keyword evidence="1" id="KW-0479">Metal-binding</keyword>
<dbReference type="PROSITE" id="PS00028">
    <property type="entry name" value="ZINC_FINGER_C2H2_1"/>
    <property type="match status" value="2"/>
</dbReference>
<dbReference type="OrthoDB" id="8922241at2759"/>
<keyword evidence="4" id="KW-0862">Zinc</keyword>
<name>A0A1S0UD46_LOALO</name>
<dbReference type="PROSITE" id="PS50157">
    <property type="entry name" value="ZINC_FINGER_C2H2_2"/>
    <property type="match status" value="2"/>
</dbReference>
<evidence type="ECO:0000259" key="6">
    <source>
        <dbReference type="PROSITE" id="PS50157"/>
    </source>
</evidence>
<evidence type="ECO:0000256" key="2">
    <source>
        <dbReference type="ARBA" id="ARBA00022737"/>
    </source>
</evidence>
<dbReference type="GO" id="GO:0000977">
    <property type="term" value="F:RNA polymerase II transcription regulatory region sequence-specific DNA binding"/>
    <property type="evidence" value="ECO:0007669"/>
    <property type="project" value="TreeGrafter"/>
</dbReference>
<dbReference type="PANTHER" id="PTHR14196:SF12">
    <property type="entry name" value="ZINC FINGER PROTEIN 208-LIKE"/>
    <property type="match status" value="1"/>
</dbReference>
<dbReference type="RefSeq" id="XP_020304308.1">
    <property type="nucleotide sequence ID" value="XM_020451884.1"/>
</dbReference>
<dbReference type="InterPro" id="IPR013087">
    <property type="entry name" value="Znf_C2H2_type"/>
</dbReference>
<dbReference type="KEGG" id="loa:LOAG_19232"/>
<accession>A0A1S0UD46</accession>
<feature type="domain" description="C2H2-type" evidence="6">
    <location>
        <begin position="33"/>
        <end position="60"/>
    </location>
</feature>
<feature type="domain" description="C2H2-type" evidence="6">
    <location>
        <begin position="62"/>
        <end position="87"/>
    </location>
</feature>
<evidence type="ECO:0000313" key="7">
    <source>
        <dbReference type="EMBL" id="EJD73346.1"/>
    </source>
</evidence>
<dbReference type="SUPFAM" id="SSF57667">
    <property type="entry name" value="beta-beta-alpha zinc fingers"/>
    <property type="match status" value="1"/>
</dbReference>
<dbReference type="EMBL" id="JH715646">
    <property type="protein sequence ID" value="EJD73346.1"/>
    <property type="molecule type" value="Genomic_DNA"/>
</dbReference>
<dbReference type="PANTHER" id="PTHR14196">
    <property type="entry name" value="ODD-SKIPPED - RELATED"/>
    <property type="match status" value="1"/>
</dbReference>
<keyword evidence="2" id="KW-0677">Repeat</keyword>
<dbReference type="AlphaFoldDB" id="A0A1S0UD46"/>
<keyword evidence="3 5" id="KW-0863">Zinc-finger</keyword>
<evidence type="ECO:0000256" key="5">
    <source>
        <dbReference type="PROSITE-ProRule" id="PRU00042"/>
    </source>
</evidence>
<dbReference type="Gene3D" id="3.30.160.60">
    <property type="entry name" value="Classic Zinc Finger"/>
    <property type="match status" value="2"/>
</dbReference>
<dbReference type="InterPro" id="IPR050717">
    <property type="entry name" value="C2H2-ZF_Transcription_Reg"/>
</dbReference>
<dbReference type="GO" id="GO:0005634">
    <property type="term" value="C:nucleus"/>
    <property type="evidence" value="ECO:0007669"/>
    <property type="project" value="TreeGrafter"/>
</dbReference>
<dbReference type="GO" id="GO:0008270">
    <property type="term" value="F:zinc ion binding"/>
    <property type="evidence" value="ECO:0007669"/>
    <property type="project" value="UniProtKB-KW"/>
</dbReference>
<reference evidence="7" key="1">
    <citation type="submission" date="2012-04" db="EMBL/GenBank/DDBJ databases">
        <title>The Genome Sequence of Loa loa.</title>
        <authorList>
            <consortium name="The Broad Institute Genome Sequencing Platform"/>
            <consortium name="Broad Institute Genome Sequencing Center for Infectious Disease"/>
            <person name="Nutman T.B."/>
            <person name="Fink D.L."/>
            <person name="Russ C."/>
            <person name="Young S."/>
            <person name="Zeng Q."/>
            <person name="Gargeya S."/>
            <person name="Alvarado L."/>
            <person name="Berlin A."/>
            <person name="Chapman S.B."/>
            <person name="Chen Z."/>
            <person name="Freedman E."/>
            <person name="Gellesch M."/>
            <person name="Goldberg J."/>
            <person name="Griggs A."/>
            <person name="Gujja S."/>
            <person name="Heilman E.R."/>
            <person name="Heiman D."/>
            <person name="Howarth C."/>
            <person name="Mehta T."/>
            <person name="Neiman D."/>
            <person name="Pearson M."/>
            <person name="Roberts A."/>
            <person name="Saif S."/>
            <person name="Shea T."/>
            <person name="Shenoy N."/>
            <person name="Sisk P."/>
            <person name="Stolte C."/>
            <person name="Sykes S."/>
            <person name="White J."/>
            <person name="Yandava C."/>
            <person name="Haas B."/>
            <person name="Henn M.R."/>
            <person name="Nusbaum C."/>
            <person name="Birren B."/>
        </authorList>
    </citation>
    <scope>NUCLEOTIDE SEQUENCE [LARGE SCALE GENOMIC DNA]</scope>
</reference>
<dbReference type="CTD" id="31252325"/>
<evidence type="ECO:0000256" key="4">
    <source>
        <dbReference type="ARBA" id="ARBA00022833"/>
    </source>
</evidence>
<dbReference type="Pfam" id="PF00096">
    <property type="entry name" value="zf-C2H2"/>
    <property type="match status" value="1"/>
</dbReference>
<evidence type="ECO:0000256" key="1">
    <source>
        <dbReference type="ARBA" id="ARBA00022723"/>
    </source>
</evidence>
<sequence length="87" mass="10237">MRSRSNAIYAKKNSLEKGDLVVHMRAHIDARPFSCLHCNMRFNRKDVMRAHMKIHLLNRPTFNCTVCDKVYLLESTLKSHLKNHVMN</sequence>
<dbReference type="SMART" id="SM00355">
    <property type="entry name" value="ZnF_C2H2"/>
    <property type="match status" value="2"/>
</dbReference>